<reference evidence="5 6" key="1">
    <citation type="journal article" date="2013" name="Int. J. Syst. Evol. Microbiol.">
        <title>Ilumatobacter nonamiense sp. nov. and Ilumatobacter coccineum sp. nov., isolated from seashore sand.</title>
        <authorList>
            <person name="Matsumoto A."/>
            <person name="Kasai H."/>
            <person name="Matsuo Y."/>
            <person name="Shizuri Y."/>
            <person name="Ichikawa N."/>
            <person name="Fujita N."/>
            <person name="Omura S."/>
            <person name="Takahashi Y."/>
        </authorList>
    </citation>
    <scope>NUCLEOTIDE SEQUENCE [LARGE SCALE GENOMIC DNA]</scope>
    <source>
        <strain evidence="6">NBRC 103263 / KCTC 29153 / YM16-304</strain>
    </source>
</reference>
<dbReference type="GO" id="GO:0016491">
    <property type="term" value="F:oxidoreductase activity"/>
    <property type="evidence" value="ECO:0007669"/>
    <property type="project" value="UniProtKB-KW"/>
</dbReference>
<feature type="region of interest" description="Disordered" evidence="3">
    <location>
        <begin position="1"/>
        <end position="22"/>
    </location>
</feature>
<accession>A0A6C7E7I5</accession>
<evidence type="ECO:0000256" key="1">
    <source>
        <dbReference type="ARBA" id="ARBA00007118"/>
    </source>
</evidence>
<feature type="compositionally biased region" description="Polar residues" evidence="3">
    <location>
        <begin position="1"/>
        <end position="14"/>
    </location>
</feature>
<dbReference type="RefSeq" id="WP_015440426.1">
    <property type="nucleotide sequence ID" value="NC_020520.1"/>
</dbReference>
<dbReference type="SUPFAM" id="SSF55469">
    <property type="entry name" value="FMN-dependent nitroreductase-like"/>
    <property type="match status" value="1"/>
</dbReference>
<dbReference type="Pfam" id="PF00881">
    <property type="entry name" value="Nitroreductase"/>
    <property type="match status" value="1"/>
</dbReference>
<comment type="similarity">
    <text evidence="1">Belongs to the nitroreductase family.</text>
</comment>
<dbReference type="AlphaFoldDB" id="A0A6C7E7I5"/>
<dbReference type="PANTHER" id="PTHR43673:SF10">
    <property type="entry name" value="NADH DEHYDROGENASE_NAD(P)H NITROREDUCTASE XCC3605-RELATED"/>
    <property type="match status" value="1"/>
</dbReference>
<keyword evidence="6" id="KW-1185">Reference proteome</keyword>
<dbReference type="OrthoDB" id="3774920at2"/>
<dbReference type="Proteomes" id="UP000011863">
    <property type="component" value="Chromosome"/>
</dbReference>
<evidence type="ECO:0000256" key="2">
    <source>
        <dbReference type="ARBA" id="ARBA00023002"/>
    </source>
</evidence>
<dbReference type="KEGG" id="aym:YM304_08650"/>
<dbReference type="CDD" id="cd02062">
    <property type="entry name" value="Nitro_FMN_reductase"/>
    <property type="match status" value="1"/>
</dbReference>
<organism evidence="5 6">
    <name type="scientific">Ilumatobacter coccineus (strain NBRC 103263 / KCTC 29153 / YM16-304)</name>
    <dbReference type="NCBI Taxonomy" id="1313172"/>
    <lineage>
        <taxon>Bacteria</taxon>
        <taxon>Bacillati</taxon>
        <taxon>Actinomycetota</taxon>
        <taxon>Acidimicrobiia</taxon>
        <taxon>Acidimicrobiales</taxon>
        <taxon>Ilumatobacteraceae</taxon>
        <taxon>Ilumatobacter</taxon>
    </lineage>
</organism>
<evidence type="ECO:0000313" key="6">
    <source>
        <dbReference type="Proteomes" id="UP000011863"/>
    </source>
</evidence>
<feature type="domain" description="Nitroreductase" evidence="4">
    <location>
        <begin position="26"/>
        <end position="198"/>
    </location>
</feature>
<evidence type="ECO:0000259" key="4">
    <source>
        <dbReference type="Pfam" id="PF00881"/>
    </source>
</evidence>
<protein>
    <submittedName>
        <fullName evidence="5">Putative oxidoreductase</fullName>
    </submittedName>
</protein>
<dbReference type="Gene3D" id="3.40.109.10">
    <property type="entry name" value="NADH Oxidase"/>
    <property type="match status" value="1"/>
</dbReference>
<evidence type="ECO:0000313" key="5">
    <source>
        <dbReference type="EMBL" id="BAN01179.1"/>
    </source>
</evidence>
<dbReference type="EMBL" id="AP012057">
    <property type="protein sequence ID" value="BAN01179.1"/>
    <property type="molecule type" value="Genomic_DNA"/>
</dbReference>
<dbReference type="PANTHER" id="PTHR43673">
    <property type="entry name" value="NAD(P)H NITROREDUCTASE YDGI-RELATED"/>
    <property type="match status" value="1"/>
</dbReference>
<evidence type="ECO:0000256" key="3">
    <source>
        <dbReference type="SAM" id="MobiDB-lite"/>
    </source>
</evidence>
<dbReference type="InterPro" id="IPR029479">
    <property type="entry name" value="Nitroreductase"/>
</dbReference>
<dbReference type="InterPro" id="IPR000415">
    <property type="entry name" value="Nitroreductase-like"/>
</dbReference>
<sequence length="223" mass="24901">MSDQSDQHTQSNRPTLGLSADEVLTTTRSVRKRLDTGREVPRDVLIDCIEIAHQSPTGSNSQRWRWMIVDDAAKRAKLAEIYKRNFDAYAGGNEFEPGTQQARVHASAIHLAENLQHVPVHVIPVLADKMDEGTPSSRQASRWGGILPAVWSFMLALRERGLGSAWTTLHLQEEQLAAEVLGIPFETHTQAGLFPVAYTIGTDFKLAKRPPAEHFVSWNAWDL</sequence>
<proteinExistence type="inferred from homology"/>
<gene>
    <name evidence="5" type="ORF">YM304_08650</name>
</gene>
<keyword evidence="2" id="KW-0560">Oxidoreductase</keyword>
<name>A0A6C7E7I5_ILUCY</name>